<gene>
    <name evidence="3" type="ORF">B0A55_10873</name>
</gene>
<feature type="compositionally biased region" description="Basic and acidic residues" evidence="1">
    <location>
        <begin position="198"/>
        <end position="209"/>
    </location>
</feature>
<comment type="caution">
    <text evidence="3">The sequence shown here is derived from an EMBL/GenBank/DDBJ whole genome shotgun (WGS) entry which is preliminary data.</text>
</comment>
<reference evidence="3 4" key="1">
    <citation type="submission" date="2017-03" db="EMBL/GenBank/DDBJ databases">
        <title>Genomes of endolithic fungi from Antarctica.</title>
        <authorList>
            <person name="Coleine C."/>
            <person name="Masonjones S."/>
            <person name="Stajich J.E."/>
        </authorList>
    </citation>
    <scope>NUCLEOTIDE SEQUENCE [LARGE SCALE GENOMIC DNA]</scope>
    <source>
        <strain evidence="3 4">CCFEE 5184</strain>
    </source>
</reference>
<keyword evidence="4" id="KW-1185">Reference proteome</keyword>
<evidence type="ECO:0000313" key="4">
    <source>
        <dbReference type="Proteomes" id="UP000309340"/>
    </source>
</evidence>
<dbReference type="OrthoDB" id="3870692at2759"/>
<keyword evidence="2" id="KW-0472">Membrane</keyword>
<name>A0A4U0WR44_9PEZI</name>
<dbReference type="AlphaFoldDB" id="A0A4U0WR44"/>
<sequence>MDLPFTSHPLYNFRKAIIIFAIVGIILCFAALEPWGSEAFQVETFLLVASIALSAADVYHYAQYKKDYPDQDPPWPVRKCMLGDTVLTVVLLLGFAAALVTAASGWNYRQSDAIVPAYAALGALLCSALHAYCLWKQVVARPDIDSAMEEGLLIGSDFGTGYGSISTPEPEPSHEPTLEQPVEVVVGSSSRSKGKKKVAGERKQDPMDF</sequence>
<dbReference type="Proteomes" id="UP000309340">
    <property type="component" value="Unassembled WGS sequence"/>
</dbReference>
<protein>
    <recommendedName>
        <fullName evidence="5">MARVEL domain-containing protein</fullName>
    </recommendedName>
</protein>
<evidence type="ECO:0000256" key="2">
    <source>
        <dbReference type="SAM" id="Phobius"/>
    </source>
</evidence>
<accession>A0A4U0WR44</accession>
<feature type="transmembrane region" description="Helical" evidence="2">
    <location>
        <begin position="115"/>
        <end position="135"/>
    </location>
</feature>
<feature type="transmembrane region" description="Helical" evidence="2">
    <location>
        <begin position="12"/>
        <end position="32"/>
    </location>
</feature>
<feature type="region of interest" description="Disordered" evidence="1">
    <location>
        <begin position="164"/>
        <end position="209"/>
    </location>
</feature>
<dbReference type="EMBL" id="NAJQ01000696">
    <property type="protein sequence ID" value="TKA65900.1"/>
    <property type="molecule type" value="Genomic_DNA"/>
</dbReference>
<evidence type="ECO:0000313" key="3">
    <source>
        <dbReference type="EMBL" id="TKA65900.1"/>
    </source>
</evidence>
<evidence type="ECO:0000256" key="1">
    <source>
        <dbReference type="SAM" id="MobiDB-lite"/>
    </source>
</evidence>
<keyword evidence="2" id="KW-0812">Transmembrane</keyword>
<keyword evidence="2" id="KW-1133">Transmembrane helix</keyword>
<evidence type="ECO:0008006" key="5">
    <source>
        <dbReference type="Google" id="ProtNLM"/>
    </source>
</evidence>
<proteinExistence type="predicted"/>
<organism evidence="3 4">
    <name type="scientific">Friedmanniomyces simplex</name>
    <dbReference type="NCBI Taxonomy" id="329884"/>
    <lineage>
        <taxon>Eukaryota</taxon>
        <taxon>Fungi</taxon>
        <taxon>Dikarya</taxon>
        <taxon>Ascomycota</taxon>
        <taxon>Pezizomycotina</taxon>
        <taxon>Dothideomycetes</taxon>
        <taxon>Dothideomycetidae</taxon>
        <taxon>Mycosphaerellales</taxon>
        <taxon>Teratosphaeriaceae</taxon>
        <taxon>Friedmanniomyces</taxon>
    </lineage>
</organism>
<feature type="transmembrane region" description="Helical" evidence="2">
    <location>
        <begin position="82"/>
        <end position="103"/>
    </location>
</feature>
<feature type="transmembrane region" description="Helical" evidence="2">
    <location>
        <begin position="44"/>
        <end position="62"/>
    </location>
</feature>